<gene>
    <name evidence="1" type="ORF">QLS97_05700</name>
</gene>
<sequence length="254" mass="29301">MGIEGIEKLANILGADTVKKIYEDGLSESVQETGKISTDFIKAARLFTAPIQYLGAYQDRLTKYLNKVREGVPEERQIEAPTSLSGPIMDRLKYLEDDNYLLDLYLSLLQRAIDKDRINEAHPAFFHIIDQLSPDEALILFCLSEKSIQYEYTMDLTKNFLGESQFENVRVVVDSLPKEKLNFTEHFEMYVSHLESLNLIKWSLITETPIWENGDNTEKKIQNGIYRKTHIYATKFGSLFIKACIPKDKIFVMK</sequence>
<organism evidence="1 2">
    <name type="scientific">Flavobacterium yafengii</name>
    <dbReference type="NCBI Taxonomy" id="3041253"/>
    <lineage>
        <taxon>Bacteria</taxon>
        <taxon>Pseudomonadati</taxon>
        <taxon>Bacteroidota</taxon>
        <taxon>Flavobacteriia</taxon>
        <taxon>Flavobacteriales</taxon>
        <taxon>Flavobacteriaceae</taxon>
        <taxon>Flavobacterium</taxon>
    </lineage>
</organism>
<dbReference type="EMBL" id="JASCRY010000001">
    <property type="protein sequence ID" value="MDI5949131.1"/>
    <property type="molecule type" value="Genomic_DNA"/>
</dbReference>
<proteinExistence type="predicted"/>
<protein>
    <submittedName>
        <fullName evidence="1">Abi-alpha family protein</fullName>
    </submittedName>
</protein>
<evidence type="ECO:0000313" key="1">
    <source>
        <dbReference type="EMBL" id="MDI5949131.1"/>
    </source>
</evidence>
<accession>A0AAW6TJP5</accession>
<dbReference type="Pfam" id="PF14337">
    <property type="entry name" value="Abi_alpha"/>
    <property type="match status" value="1"/>
</dbReference>
<keyword evidence="2" id="KW-1185">Reference proteome</keyword>
<dbReference type="Gene3D" id="3.30.110.190">
    <property type="match status" value="1"/>
</dbReference>
<dbReference type="RefSeq" id="WP_282714859.1">
    <property type="nucleotide sequence ID" value="NZ_JASCRY010000001.1"/>
</dbReference>
<name>A0AAW6TJP5_9FLAO</name>
<evidence type="ECO:0000313" key="2">
    <source>
        <dbReference type="Proteomes" id="UP001228643"/>
    </source>
</evidence>
<dbReference type="Proteomes" id="UP001228643">
    <property type="component" value="Unassembled WGS sequence"/>
</dbReference>
<reference evidence="1 2" key="1">
    <citation type="submission" date="2023-04" db="EMBL/GenBank/DDBJ databases">
        <title>Two novel species of Flavobacterium.</title>
        <authorList>
            <person name="Liu Q."/>
            <person name="Xin Y.-H."/>
        </authorList>
    </citation>
    <scope>NUCLEOTIDE SEQUENCE [LARGE SCALE GENOMIC DNA]</scope>
    <source>
        <strain evidence="1 2">LB2P87</strain>
    </source>
</reference>
<dbReference type="AlphaFoldDB" id="A0AAW6TJP5"/>
<dbReference type="InterPro" id="IPR025506">
    <property type="entry name" value="Abi_alpha"/>
</dbReference>
<comment type="caution">
    <text evidence="1">The sequence shown here is derived from an EMBL/GenBank/DDBJ whole genome shotgun (WGS) entry which is preliminary data.</text>
</comment>